<keyword evidence="7" id="KW-1185">Reference proteome</keyword>
<proteinExistence type="inferred from homology"/>
<keyword evidence="2 4" id="KW-0813">Transport</keyword>
<sequence length="311" mass="32983">MVATPVMIMGLAACGGEEAGKGDSGKDGAKSLSGTIKIDGSSTVGPLTIAAGQLFKQENSGVNTTVAISGTGGGFEKFCAGETDISNASRPIKDDEEAPLCEKAGVKYTELHIANDALSVVVSKDNDWAECLTVEQLKKIWEPGSKAKTWKDVDAKFPAEPLKLFGPGTDSGTFEYFTEEINGEKNASREDYTASEDDNVLVQGVSGTKGGLGYFGYTYFEENQDKLKVVKIDGGKGCVAPSAQAAQDGSYTPLARPLFIYPSEKALGRPEVKAFIDYFVKNNKSIAEKAKFIPLSTEQESELTAAAAKLK</sequence>
<gene>
    <name evidence="6" type="ORF">ACFQLX_02840</name>
</gene>
<evidence type="ECO:0000313" key="6">
    <source>
        <dbReference type="EMBL" id="MFC7217113.1"/>
    </source>
</evidence>
<accession>A0ABW2GC35</accession>
<evidence type="ECO:0000313" key="7">
    <source>
        <dbReference type="Proteomes" id="UP001596413"/>
    </source>
</evidence>
<evidence type="ECO:0000256" key="1">
    <source>
        <dbReference type="ARBA" id="ARBA00008725"/>
    </source>
</evidence>
<dbReference type="CDD" id="cd13654">
    <property type="entry name" value="PBP2_phosphate_like_2"/>
    <property type="match status" value="1"/>
</dbReference>
<dbReference type="Pfam" id="PF12849">
    <property type="entry name" value="PBP_like_2"/>
    <property type="match status" value="1"/>
</dbReference>
<dbReference type="NCBIfam" id="TIGR02136">
    <property type="entry name" value="ptsS_2"/>
    <property type="match status" value="1"/>
</dbReference>
<dbReference type="InterPro" id="IPR011862">
    <property type="entry name" value="Phos-bd"/>
</dbReference>
<evidence type="ECO:0000256" key="2">
    <source>
        <dbReference type="ARBA" id="ARBA00022448"/>
    </source>
</evidence>
<dbReference type="InterPro" id="IPR024370">
    <property type="entry name" value="PBP_domain"/>
</dbReference>
<comment type="similarity">
    <text evidence="1 4">Belongs to the PstS family.</text>
</comment>
<dbReference type="InterPro" id="IPR050811">
    <property type="entry name" value="Phosphate_ABC_transporter"/>
</dbReference>
<feature type="domain" description="PBP" evidence="5">
    <location>
        <begin position="31"/>
        <end position="282"/>
    </location>
</feature>
<name>A0ABW2GC35_9ACTN</name>
<dbReference type="EMBL" id="JBHSZO010000003">
    <property type="protein sequence ID" value="MFC7217113.1"/>
    <property type="molecule type" value="Genomic_DNA"/>
</dbReference>
<reference evidence="7" key="1">
    <citation type="journal article" date="2019" name="Int. J. Syst. Evol. Microbiol.">
        <title>The Global Catalogue of Microorganisms (GCM) 10K type strain sequencing project: providing services to taxonomists for standard genome sequencing and annotation.</title>
        <authorList>
            <consortium name="The Broad Institute Genomics Platform"/>
            <consortium name="The Broad Institute Genome Sequencing Center for Infectious Disease"/>
            <person name="Wu L."/>
            <person name="Ma J."/>
        </authorList>
    </citation>
    <scope>NUCLEOTIDE SEQUENCE [LARGE SCALE GENOMIC DNA]</scope>
    <source>
        <strain evidence="7">CGMCC 1.13681</strain>
    </source>
</reference>
<evidence type="ECO:0000259" key="5">
    <source>
        <dbReference type="Pfam" id="PF12849"/>
    </source>
</evidence>
<evidence type="ECO:0000256" key="4">
    <source>
        <dbReference type="RuleBase" id="RU367119"/>
    </source>
</evidence>
<dbReference type="Proteomes" id="UP001596413">
    <property type="component" value="Unassembled WGS sequence"/>
</dbReference>
<dbReference type="PANTHER" id="PTHR30570">
    <property type="entry name" value="PERIPLASMIC PHOSPHATE BINDING COMPONENT OF PHOSPHATE ABC TRANSPORTER"/>
    <property type="match status" value="1"/>
</dbReference>
<keyword evidence="4" id="KW-0592">Phosphate transport</keyword>
<evidence type="ECO:0000256" key="3">
    <source>
        <dbReference type="ARBA" id="ARBA00022729"/>
    </source>
</evidence>
<keyword evidence="3" id="KW-0732">Signal</keyword>
<organism evidence="6 7">
    <name type="scientific">Streptomyces polyrhachis</name>
    <dbReference type="NCBI Taxonomy" id="1282885"/>
    <lineage>
        <taxon>Bacteria</taxon>
        <taxon>Bacillati</taxon>
        <taxon>Actinomycetota</taxon>
        <taxon>Actinomycetes</taxon>
        <taxon>Kitasatosporales</taxon>
        <taxon>Streptomycetaceae</taxon>
        <taxon>Streptomyces</taxon>
    </lineage>
</organism>
<dbReference type="Gene3D" id="3.40.190.10">
    <property type="entry name" value="Periplasmic binding protein-like II"/>
    <property type="match status" value="2"/>
</dbReference>
<comment type="function">
    <text evidence="4">Involved in the system for phosphate transport across the cytoplasmic membrane.</text>
</comment>
<dbReference type="PANTHER" id="PTHR30570:SF1">
    <property type="entry name" value="PHOSPHATE-BINDING PROTEIN PSTS"/>
    <property type="match status" value="1"/>
</dbReference>
<comment type="caution">
    <text evidence="6">The sequence shown here is derived from an EMBL/GenBank/DDBJ whole genome shotgun (WGS) entry which is preliminary data.</text>
</comment>
<dbReference type="SUPFAM" id="SSF53850">
    <property type="entry name" value="Periplasmic binding protein-like II"/>
    <property type="match status" value="1"/>
</dbReference>
<protein>
    <recommendedName>
        <fullName evidence="4">Phosphate-binding protein</fullName>
    </recommendedName>
</protein>